<reference evidence="1 2" key="1">
    <citation type="journal article" date="2008" name="Int. J. Syst. Evol. Microbiol.">
        <title>Description of Roseateles aquatilis sp. nov. and Roseateles terrae sp. nov., in the class Betaproteobacteria, and emended description of the genus Roseateles.</title>
        <authorList>
            <person name="Gomila M."/>
            <person name="Bowien B."/>
            <person name="Falsen E."/>
            <person name="Moore E.R."/>
            <person name="Lalucat J."/>
        </authorList>
    </citation>
    <scope>NUCLEOTIDE SEQUENCE [LARGE SCALE GENOMIC DNA]</scope>
    <source>
        <strain evidence="1 2">CCUG 48205</strain>
    </source>
</reference>
<comment type="caution">
    <text evidence="1">The sequence shown here is derived from an EMBL/GenBank/DDBJ whole genome shotgun (WGS) entry which is preliminary data.</text>
</comment>
<evidence type="ECO:0000313" key="1">
    <source>
        <dbReference type="EMBL" id="OWQ86816.1"/>
    </source>
</evidence>
<accession>A0A246J2J8</accession>
<dbReference type="EMBL" id="NIOF01000010">
    <property type="protein sequence ID" value="OWQ86816.1"/>
    <property type="molecule type" value="Genomic_DNA"/>
</dbReference>
<dbReference type="Proteomes" id="UP000197468">
    <property type="component" value="Unassembled WGS sequence"/>
</dbReference>
<protein>
    <submittedName>
        <fullName evidence="1">Uncharacterized protein</fullName>
    </submittedName>
</protein>
<gene>
    <name evidence="1" type="ORF">CDN99_19050</name>
</gene>
<name>A0A246J2J8_9BURK</name>
<dbReference type="AlphaFoldDB" id="A0A246J2J8"/>
<organism evidence="1 2">
    <name type="scientific">Roseateles aquatilis</name>
    <dbReference type="NCBI Taxonomy" id="431061"/>
    <lineage>
        <taxon>Bacteria</taxon>
        <taxon>Pseudomonadati</taxon>
        <taxon>Pseudomonadota</taxon>
        <taxon>Betaproteobacteria</taxon>
        <taxon>Burkholderiales</taxon>
        <taxon>Sphaerotilaceae</taxon>
        <taxon>Roseateles</taxon>
    </lineage>
</organism>
<evidence type="ECO:0000313" key="2">
    <source>
        <dbReference type="Proteomes" id="UP000197468"/>
    </source>
</evidence>
<keyword evidence="2" id="KW-1185">Reference proteome</keyword>
<proteinExistence type="predicted"/>
<dbReference type="RefSeq" id="WP_088386484.1">
    <property type="nucleotide sequence ID" value="NZ_NIOF01000010.1"/>
</dbReference>
<sequence>MPPFRPVGDSSSLGSQEPFINRLIRLLTDTTTPHADLRDLPRGDLDAMPDGLISGVLKTGKPDVPTPSRLALPTCSAATINRFLRELPDLEICSVEAIAPDDGMVDLTLGPRLRLFETPQPSPRLLNAPHVPVLRRPSCSPPTFLPRVASPLAGTPAGCVEGLRLALAREDHQLELAQARDFFLPTRDCRNILDRARRRLNAGLPALTVPEASYLAALLRRVPRELLPAHAAVLVERMEKRLTSACDLPTLRERHVERLSRLFDDLRDVACPRVHGGLRSRSSEDLTTLAQMWLWAWPDSKAYARPAPLPDEQKHRHASARCLKNCWEKGTGMAELRDKFLELGVPLPNADLLRRMRLPSGPRPVAHPLRWRP</sequence>